<dbReference type="SUPFAM" id="SSF55920">
    <property type="entry name" value="Creatinase/aminopeptidase"/>
    <property type="match status" value="1"/>
</dbReference>
<dbReference type="CDD" id="cd01086">
    <property type="entry name" value="MetAP1"/>
    <property type="match status" value="1"/>
</dbReference>
<evidence type="ECO:0000313" key="10">
    <source>
        <dbReference type="Proteomes" id="UP000614424"/>
    </source>
</evidence>
<dbReference type="Pfam" id="PF00557">
    <property type="entry name" value="Peptidase_M24"/>
    <property type="match status" value="1"/>
</dbReference>
<dbReference type="InterPro" id="IPR000994">
    <property type="entry name" value="Pept_M24"/>
</dbReference>
<feature type="binding site" evidence="6">
    <location>
        <position position="108"/>
    </location>
    <ligand>
        <name>a divalent metal cation</name>
        <dbReference type="ChEBI" id="CHEBI:60240"/>
        <label>1</label>
    </ligand>
</feature>
<gene>
    <name evidence="6 9" type="primary">map</name>
    <name evidence="9" type="ORF">H8E41_11710</name>
</gene>
<keyword evidence="4 6" id="KW-0479">Metal-binding</keyword>
<accession>A0A8J6NFW4</accession>
<keyword evidence="5 6" id="KW-0378">Hydrolase</keyword>
<feature type="binding site" evidence="6">
    <location>
        <position position="97"/>
    </location>
    <ligand>
        <name>a divalent metal cation</name>
        <dbReference type="ChEBI" id="CHEBI:60240"/>
        <label>1</label>
    </ligand>
</feature>
<comment type="catalytic activity">
    <reaction evidence="6 7">
        <text>Release of N-terminal amino acids, preferentially methionine, from peptides and arylamides.</text>
        <dbReference type="EC" id="3.4.11.18"/>
    </reaction>
</comment>
<comment type="subunit">
    <text evidence="6">Monomer.</text>
</comment>
<evidence type="ECO:0000256" key="1">
    <source>
        <dbReference type="ARBA" id="ARBA00002521"/>
    </source>
</evidence>
<dbReference type="PANTHER" id="PTHR43330:SF27">
    <property type="entry name" value="METHIONINE AMINOPEPTIDASE"/>
    <property type="match status" value="1"/>
</dbReference>
<dbReference type="Proteomes" id="UP000614424">
    <property type="component" value="Unassembled WGS sequence"/>
</dbReference>
<dbReference type="Gene3D" id="3.90.230.10">
    <property type="entry name" value="Creatinase/methionine aminopeptidase superfamily"/>
    <property type="match status" value="1"/>
</dbReference>
<evidence type="ECO:0000256" key="7">
    <source>
        <dbReference type="RuleBase" id="RU003653"/>
    </source>
</evidence>
<feature type="binding site" evidence="6">
    <location>
        <position position="235"/>
    </location>
    <ligand>
        <name>a divalent metal cation</name>
        <dbReference type="ChEBI" id="CHEBI:60240"/>
        <label>1</label>
    </ligand>
</feature>
<feature type="binding site" evidence="6">
    <location>
        <position position="79"/>
    </location>
    <ligand>
        <name>substrate</name>
    </ligand>
</feature>
<feature type="binding site" evidence="6">
    <location>
        <position position="108"/>
    </location>
    <ligand>
        <name>a divalent metal cation</name>
        <dbReference type="ChEBI" id="CHEBI:60240"/>
        <label>2</label>
        <note>catalytic</note>
    </ligand>
</feature>
<organism evidence="9 10">
    <name type="scientific">Candidatus Desulfobia pelagia</name>
    <dbReference type="NCBI Taxonomy" id="2841692"/>
    <lineage>
        <taxon>Bacteria</taxon>
        <taxon>Pseudomonadati</taxon>
        <taxon>Thermodesulfobacteriota</taxon>
        <taxon>Desulfobulbia</taxon>
        <taxon>Desulfobulbales</taxon>
        <taxon>Desulfobulbaceae</taxon>
        <taxon>Candidatus Desulfobia</taxon>
    </lineage>
</organism>
<sequence length="254" mass="27758">MTAILLKSPEEIEIMREANQIVAQALALVRKNIVQGISTLQLDKLAEKFIREQKAVPAFKGYRGFPGSLCVSINEQVVHGIPSKKVKLREGDIVSIDCGVKYKGYYGDAAITVPVGTIDQDTEKLIAVTRESLQKAILQVQSGNKVTDISTAVQEYVEKNGFSVVRQFVGHGIGQNLHEPPEIPNYVRKERSPKLMPGMVLAIEPMVNAGTADVRILKDGWTVVTQDKKPSAHFEHSVAVTENGPLVLSSGTED</sequence>
<feature type="binding site" evidence="6">
    <location>
        <position position="178"/>
    </location>
    <ligand>
        <name>substrate</name>
    </ligand>
</feature>
<feature type="binding site" evidence="6">
    <location>
        <position position="204"/>
    </location>
    <ligand>
        <name>a divalent metal cation</name>
        <dbReference type="ChEBI" id="CHEBI:60240"/>
        <label>2</label>
        <note>catalytic</note>
    </ligand>
</feature>
<feature type="domain" description="Peptidase M24" evidence="8">
    <location>
        <begin position="13"/>
        <end position="242"/>
    </location>
</feature>
<keyword evidence="3 6" id="KW-0645">Protease</keyword>
<comment type="caution">
    <text evidence="9">The sequence shown here is derived from an EMBL/GenBank/DDBJ whole genome shotgun (WGS) entry which is preliminary data.</text>
</comment>
<dbReference type="InterPro" id="IPR002467">
    <property type="entry name" value="Pept_M24A_MAP1"/>
</dbReference>
<dbReference type="InterPro" id="IPR036005">
    <property type="entry name" value="Creatinase/aminopeptidase-like"/>
</dbReference>
<evidence type="ECO:0000313" key="9">
    <source>
        <dbReference type="EMBL" id="MBC8318565.1"/>
    </source>
</evidence>
<evidence type="ECO:0000256" key="3">
    <source>
        <dbReference type="ARBA" id="ARBA00022670"/>
    </source>
</evidence>
<reference evidence="9 10" key="1">
    <citation type="submission" date="2020-08" db="EMBL/GenBank/DDBJ databases">
        <title>Bridging the membrane lipid divide: bacteria of the FCB group superphylum have the potential to synthesize archaeal ether lipids.</title>
        <authorList>
            <person name="Villanueva L."/>
            <person name="Von Meijenfeldt F.A.B."/>
            <person name="Westbye A.B."/>
            <person name="Yadav S."/>
            <person name="Hopmans E.C."/>
            <person name="Dutilh B.E."/>
            <person name="Sinninghe Damste J.S."/>
        </authorList>
    </citation>
    <scope>NUCLEOTIDE SEQUENCE [LARGE SCALE GENOMIC DNA]</scope>
    <source>
        <strain evidence="9">NIOZ-UU47</strain>
    </source>
</reference>
<dbReference type="GO" id="GO:0004239">
    <property type="term" value="F:initiator methionyl aminopeptidase activity"/>
    <property type="evidence" value="ECO:0007669"/>
    <property type="project" value="UniProtKB-UniRule"/>
</dbReference>
<dbReference type="PRINTS" id="PR00599">
    <property type="entry name" value="MAPEPTIDASE"/>
</dbReference>
<evidence type="ECO:0000256" key="4">
    <source>
        <dbReference type="ARBA" id="ARBA00022723"/>
    </source>
</evidence>
<comment type="cofactor">
    <cofactor evidence="6">
        <name>Co(2+)</name>
        <dbReference type="ChEBI" id="CHEBI:48828"/>
    </cofactor>
    <cofactor evidence="6">
        <name>Zn(2+)</name>
        <dbReference type="ChEBI" id="CHEBI:29105"/>
    </cofactor>
    <cofactor evidence="6">
        <name>Mn(2+)</name>
        <dbReference type="ChEBI" id="CHEBI:29035"/>
    </cofactor>
    <cofactor evidence="6">
        <name>Fe(2+)</name>
        <dbReference type="ChEBI" id="CHEBI:29033"/>
    </cofactor>
    <text evidence="6">Binds 2 divalent metal cations per subunit. Has a high-affinity and a low affinity metal-binding site. The true nature of the physiological cofactor is under debate. The enzyme is active with cobalt, zinc, manganese or divalent iron ions. Most likely, methionine aminopeptidases function as mononuclear Fe(2+)-metalloproteases under physiological conditions, and the catalytically relevant metal-binding site has been assigned to the histidine-containing high-affinity site.</text>
</comment>
<dbReference type="GO" id="GO:0046872">
    <property type="term" value="F:metal ion binding"/>
    <property type="evidence" value="ECO:0007669"/>
    <property type="project" value="UniProtKB-UniRule"/>
</dbReference>
<dbReference type="InterPro" id="IPR001714">
    <property type="entry name" value="Pept_M24_MAP"/>
</dbReference>
<comment type="similarity">
    <text evidence="6">Belongs to the peptidase M24A family. Methionine aminopeptidase type 1 subfamily.</text>
</comment>
<protein>
    <recommendedName>
        <fullName evidence="6 7">Methionine aminopeptidase</fullName>
        <shortName evidence="6">MAP</shortName>
        <shortName evidence="6">MetAP</shortName>
        <ecNumber evidence="6 7">3.4.11.18</ecNumber>
    </recommendedName>
    <alternativeName>
        <fullName evidence="6">Peptidase M</fullName>
    </alternativeName>
</protein>
<comment type="function">
    <text evidence="1 6">Removes the N-terminal methionine from nascent proteins. The N-terminal methionine is often cleaved when the second residue in the primary sequence is small and uncharged (Met-Ala-, Cys, Gly, Pro, Ser, Thr, or Val). Requires deformylation of the N(alpha)-formylated initiator methionine before it can be hydrolyzed.</text>
</comment>
<dbReference type="AlphaFoldDB" id="A0A8J6NFW4"/>
<dbReference type="EMBL" id="JACNJZ010000171">
    <property type="protein sequence ID" value="MBC8318565.1"/>
    <property type="molecule type" value="Genomic_DNA"/>
</dbReference>
<evidence type="ECO:0000256" key="2">
    <source>
        <dbReference type="ARBA" id="ARBA00022438"/>
    </source>
</evidence>
<dbReference type="GO" id="GO:0005829">
    <property type="term" value="C:cytosol"/>
    <property type="evidence" value="ECO:0007669"/>
    <property type="project" value="TreeGrafter"/>
</dbReference>
<dbReference type="EC" id="3.4.11.18" evidence="6 7"/>
<keyword evidence="2 6" id="KW-0031">Aminopeptidase</keyword>
<evidence type="ECO:0000259" key="8">
    <source>
        <dbReference type="Pfam" id="PF00557"/>
    </source>
</evidence>
<dbReference type="PROSITE" id="PS00680">
    <property type="entry name" value="MAP_1"/>
    <property type="match status" value="1"/>
</dbReference>
<dbReference type="NCBIfam" id="TIGR00500">
    <property type="entry name" value="met_pdase_I"/>
    <property type="match status" value="1"/>
</dbReference>
<feature type="binding site" evidence="6">
    <location>
        <position position="235"/>
    </location>
    <ligand>
        <name>a divalent metal cation</name>
        <dbReference type="ChEBI" id="CHEBI:60240"/>
        <label>2</label>
        <note>catalytic</note>
    </ligand>
</feature>
<dbReference type="GO" id="GO:0006508">
    <property type="term" value="P:proteolysis"/>
    <property type="evidence" value="ECO:0007669"/>
    <property type="project" value="UniProtKB-KW"/>
</dbReference>
<evidence type="ECO:0000256" key="5">
    <source>
        <dbReference type="ARBA" id="ARBA00022801"/>
    </source>
</evidence>
<evidence type="ECO:0000256" key="6">
    <source>
        <dbReference type="HAMAP-Rule" id="MF_01974"/>
    </source>
</evidence>
<dbReference type="GO" id="GO:0070006">
    <property type="term" value="F:metalloaminopeptidase activity"/>
    <property type="evidence" value="ECO:0007669"/>
    <property type="project" value="UniProtKB-UniRule"/>
</dbReference>
<name>A0A8J6NFW4_9BACT</name>
<proteinExistence type="inferred from homology"/>
<feature type="binding site" evidence="6">
    <location>
        <position position="171"/>
    </location>
    <ligand>
        <name>a divalent metal cation</name>
        <dbReference type="ChEBI" id="CHEBI:60240"/>
        <label>2</label>
        <note>catalytic</note>
    </ligand>
</feature>
<dbReference type="PANTHER" id="PTHR43330">
    <property type="entry name" value="METHIONINE AMINOPEPTIDASE"/>
    <property type="match status" value="1"/>
</dbReference>
<dbReference type="HAMAP" id="MF_01974">
    <property type="entry name" value="MetAP_1"/>
    <property type="match status" value="1"/>
</dbReference>